<dbReference type="eggNOG" id="COG3410">
    <property type="taxonomic scope" value="Bacteria"/>
</dbReference>
<evidence type="ECO:0000313" key="3">
    <source>
        <dbReference type="Proteomes" id="UP000051236"/>
    </source>
</evidence>
<dbReference type="Gene3D" id="3.40.50.300">
    <property type="entry name" value="P-loop containing nucleotide triphosphate hydrolases"/>
    <property type="match status" value="1"/>
</dbReference>
<dbReference type="InterPro" id="IPR027417">
    <property type="entry name" value="P-loop_NTPase"/>
</dbReference>
<organism evidence="2 3">
    <name type="scientific">Agrilactobacillus composti DSM 18527 = JCM 14202</name>
    <dbReference type="NCBI Taxonomy" id="1423734"/>
    <lineage>
        <taxon>Bacteria</taxon>
        <taxon>Bacillati</taxon>
        <taxon>Bacillota</taxon>
        <taxon>Bacilli</taxon>
        <taxon>Lactobacillales</taxon>
        <taxon>Lactobacillaceae</taxon>
        <taxon>Agrilactobacillus</taxon>
    </lineage>
</organism>
<dbReference type="Proteomes" id="UP000051236">
    <property type="component" value="Unassembled WGS sequence"/>
</dbReference>
<dbReference type="RefSeq" id="WP_057002374.1">
    <property type="nucleotide sequence ID" value="NZ_AZGA01000009.1"/>
</dbReference>
<protein>
    <recommendedName>
        <fullName evidence="1">Schlafen group 3-like DNA/RNA helicase domain-containing protein</fullName>
    </recommendedName>
</protein>
<sequence>MLSEGTFLLDSKAQLTAEQKQLQDQLTEFVTVNFKKSTPHLFVIKGDAGTGKSALISELFTNLQQVSRHDKISPFYQTQNYLLINHPEMLKIYQYLAKDNPNLHKKDFQKPTTFINQHHKSAQKADVVFVDEAHLLLTQSDRYNRFEQQNQLAEIINLSKVVILVVDLKQVLKLKSYWNPQSMQNLIDRYPHKIFNLGQQLRVDNPTMIQWINAFTNDHQILPKVDMPNFDFRIFADGVPLYQQLVKRDQQVGLSRMIATADFPYKLDNQDWFVTAGSLRLPWDKISDSDIPWAMRPSTIHEVGSIYTIQGFDLNYAGVILGPSVTFDPKTQRVVVKVEAYQDFEAFKNRHDISDLASAKAQIIMNSVNVLLKRGRKGLYLYACDPDLRAALLAVQTAETAKSKEKNHKGA</sequence>
<keyword evidence="3" id="KW-1185">Reference proteome</keyword>
<name>A0A0R1Y128_9LACO</name>
<proteinExistence type="predicted"/>
<dbReference type="SUPFAM" id="SSF52540">
    <property type="entry name" value="P-loop containing nucleoside triphosphate hydrolases"/>
    <property type="match status" value="1"/>
</dbReference>
<evidence type="ECO:0000259" key="1">
    <source>
        <dbReference type="Pfam" id="PF09848"/>
    </source>
</evidence>
<dbReference type="PATRIC" id="fig|1423734.3.peg.514"/>
<dbReference type="EMBL" id="AZGA01000009">
    <property type="protein sequence ID" value="KRM35954.1"/>
    <property type="molecule type" value="Genomic_DNA"/>
</dbReference>
<comment type="caution">
    <text evidence="2">The sequence shown here is derived from an EMBL/GenBank/DDBJ whole genome shotgun (WGS) entry which is preliminary data.</text>
</comment>
<gene>
    <name evidence="2" type="ORF">FC83_GL000512</name>
</gene>
<dbReference type="STRING" id="1423734.FC83_GL000512"/>
<evidence type="ECO:0000313" key="2">
    <source>
        <dbReference type="EMBL" id="KRM35954.1"/>
    </source>
</evidence>
<dbReference type="InterPro" id="IPR018647">
    <property type="entry name" value="SLFN_3-like_DNA/RNA_helicase"/>
</dbReference>
<dbReference type="AlphaFoldDB" id="A0A0R1Y128"/>
<accession>A0A0R1Y128</accession>
<reference evidence="2 3" key="1">
    <citation type="journal article" date="2015" name="Genome Announc.">
        <title>Expanding the biotechnology potential of lactobacilli through comparative genomics of 213 strains and associated genera.</title>
        <authorList>
            <person name="Sun Z."/>
            <person name="Harris H.M."/>
            <person name="McCann A."/>
            <person name="Guo C."/>
            <person name="Argimon S."/>
            <person name="Zhang W."/>
            <person name="Yang X."/>
            <person name="Jeffery I.B."/>
            <person name="Cooney J.C."/>
            <person name="Kagawa T.F."/>
            <person name="Liu W."/>
            <person name="Song Y."/>
            <person name="Salvetti E."/>
            <person name="Wrobel A."/>
            <person name="Rasinkangas P."/>
            <person name="Parkhill J."/>
            <person name="Rea M.C."/>
            <person name="O'Sullivan O."/>
            <person name="Ritari J."/>
            <person name="Douillard F.P."/>
            <person name="Paul Ross R."/>
            <person name="Yang R."/>
            <person name="Briner A.E."/>
            <person name="Felis G.E."/>
            <person name="de Vos W.M."/>
            <person name="Barrangou R."/>
            <person name="Klaenhammer T.R."/>
            <person name="Caufield P.W."/>
            <person name="Cui Y."/>
            <person name="Zhang H."/>
            <person name="O'Toole P.W."/>
        </authorList>
    </citation>
    <scope>NUCLEOTIDE SEQUENCE [LARGE SCALE GENOMIC DNA]</scope>
    <source>
        <strain evidence="2 3">DSM 18527</strain>
    </source>
</reference>
<feature type="domain" description="Schlafen group 3-like DNA/RNA helicase" evidence="1">
    <location>
        <begin position="40"/>
        <end position="385"/>
    </location>
</feature>
<dbReference type="Pfam" id="PF09848">
    <property type="entry name" value="SLFN-g3_helicase"/>
    <property type="match status" value="1"/>
</dbReference>